<dbReference type="Proteomes" id="UP000297853">
    <property type="component" value="Unassembled WGS sequence"/>
</dbReference>
<evidence type="ECO:0000313" key="2">
    <source>
        <dbReference type="Proteomes" id="UP000297853"/>
    </source>
</evidence>
<sequence>MEDIGLDIEDRIDDRQERDIWTRSEAVLKSCALGIGWLESVEMESDSYAALSFHGQQFQRRLYEVSPWPGMSAYLAVAPSDDLVIAHVDGDLYDSDGHYGV</sequence>
<evidence type="ECO:0000313" key="1">
    <source>
        <dbReference type="EMBL" id="TFD00127.1"/>
    </source>
</evidence>
<dbReference type="SUPFAM" id="SSF56214">
    <property type="entry name" value="4'-phosphopantetheinyl transferase"/>
    <property type="match status" value="1"/>
</dbReference>
<proteinExistence type="predicted"/>
<comment type="caution">
    <text evidence="1">The sequence shown here is derived from an EMBL/GenBank/DDBJ whole genome shotgun (WGS) entry which is preliminary data.</text>
</comment>
<dbReference type="RefSeq" id="WP_166786968.1">
    <property type="nucleotide sequence ID" value="NZ_SOGQ01000041.1"/>
</dbReference>
<gene>
    <name evidence="1" type="ORF">E3T28_08320</name>
</gene>
<reference evidence="1 2" key="1">
    <citation type="submission" date="2019-03" db="EMBL/GenBank/DDBJ databases">
        <title>Genomics of glacier-inhabiting Cryobacterium strains.</title>
        <authorList>
            <person name="Liu Q."/>
            <person name="Xin Y.-H."/>
        </authorList>
    </citation>
    <scope>NUCLEOTIDE SEQUENCE [LARGE SCALE GENOMIC DNA]</scope>
    <source>
        <strain evidence="1 2">TMT1-23-1</strain>
    </source>
</reference>
<accession>A0ABY2J8W4</accession>
<dbReference type="EMBL" id="SOGQ01000041">
    <property type="protein sequence ID" value="TFD00127.1"/>
    <property type="molecule type" value="Genomic_DNA"/>
</dbReference>
<keyword evidence="2" id="KW-1185">Reference proteome</keyword>
<organism evidence="1 2">
    <name type="scientific">Cryobacterium sinapicolor</name>
    <dbReference type="NCBI Taxonomy" id="1259236"/>
    <lineage>
        <taxon>Bacteria</taxon>
        <taxon>Bacillati</taxon>
        <taxon>Actinomycetota</taxon>
        <taxon>Actinomycetes</taxon>
        <taxon>Micrococcales</taxon>
        <taxon>Microbacteriaceae</taxon>
        <taxon>Cryobacterium</taxon>
    </lineage>
</organism>
<name>A0ABY2J8W4_9MICO</name>
<dbReference type="InterPro" id="IPR037143">
    <property type="entry name" value="4-PPantetheinyl_Trfase_dom_sf"/>
</dbReference>
<protein>
    <submittedName>
        <fullName evidence="1">Uncharacterized protein</fullName>
    </submittedName>
</protein>